<dbReference type="SUPFAM" id="SSF49785">
    <property type="entry name" value="Galactose-binding domain-like"/>
    <property type="match status" value="2"/>
</dbReference>
<reference evidence="5 6" key="1">
    <citation type="submission" date="2024-06" db="EMBL/GenBank/DDBJ databases">
        <title>Genomic Encyclopedia of Type Strains, Phase IV (KMG-IV): sequencing the most valuable type-strain genomes for metagenomic binning, comparative biology and taxonomic classification.</title>
        <authorList>
            <person name="Goeker M."/>
        </authorList>
    </citation>
    <scope>NUCLEOTIDE SEQUENCE [LARGE SCALE GENOMIC DNA]</scope>
    <source>
        <strain evidence="5 6">DSM 29492</strain>
    </source>
</reference>
<evidence type="ECO:0000256" key="3">
    <source>
        <dbReference type="SAM" id="SignalP"/>
    </source>
</evidence>
<keyword evidence="2" id="KW-1133">Transmembrane helix</keyword>
<feature type="chain" id="PRO_5047458275" description="Glycosyl hydrolase family 98 putative carbohydrate-binding module domain-containing protein" evidence="3">
    <location>
        <begin position="33"/>
        <end position="658"/>
    </location>
</feature>
<dbReference type="RefSeq" id="WP_257463663.1">
    <property type="nucleotide sequence ID" value="NZ_JANJZT010000001.1"/>
</dbReference>
<feature type="transmembrane region" description="Helical" evidence="2">
    <location>
        <begin position="579"/>
        <end position="605"/>
    </location>
</feature>
<dbReference type="InterPro" id="IPR013222">
    <property type="entry name" value="Glyco_hyd_98_carb-bd"/>
</dbReference>
<gene>
    <name evidence="5" type="ORF">ABID24_000045</name>
</gene>
<name>A0ABV2LX91_9FIRM</name>
<evidence type="ECO:0000256" key="2">
    <source>
        <dbReference type="SAM" id="Phobius"/>
    </source>
</evidence>
<organism evidence="5 6">
    <name type="scientific">Blautia caecimuris</name>
    <dbReference type="NCBI Taxonomy" id="1796615"/>
    <lineage>
        <taxon>Bacteria</taxon>
        <taxon>Bacillati</taxon>
        <taxon>Bacillota</taxon>
        <taxon>Clostridia</taxon>
        <taxon>Lachnospirales</taxon>
        <taxon>Lachnospiraceae</taxon>
        <taxon>Blautia</taxon>
    </lineage>
</organism>
<keyword evidence="2" id="KW-0812">Transmembrane</keyword>
<dbReference type="InterPro" id="IPR008979">
    <property type="entry name" value="Galactose-bd-like_sf"/>
</dbReference>
<protein>
    <recommendedName>
        <fullName evidence="4">Glycosyl hydrolase family 98 putative carbohydrate-binding module domain-containing protein</fullName>
    </recommendedName>
</protein>
<feature type="region of interest" description="Disordered" evidence="1">
    <location>
        <begin position="633"/>
        <end position="658"/>
    </location>
</feature>
<feature type="domain" description="Glycosyl hydrolase family 98 putative carbohydrate-binding module" evidence="4">
    <location>
        <begin position="204"/>
        <end position="286"/>
    </location>
</feature>
<evidence type="ECO:0000259" key="4">
    <source>
        <dbReference type="Pfam" id="PF08305"/>
    </source>
</evidence>
<evidence type="ECO:0000313" key="5">
    <source>
        <dbReference type="EMBL" id="MET3748829.1"/>
    </source>
</evidence>
<dbReference type="Gene3D" id="2.60.120.1060">
    <property type="entry name" value="NPCBM/NEW2 domain"/>
    <property type="match status" value="2"/>
</dbReference>
<sequence>MEQNKRKKVHKNILMIVAMLVFLLSWCSVAHAEENVLLKDMHMEDSNECEIWEKELKDSYGNSYSGNIVNMEASRNSYAVYNLDGEYTRFSGKIVIAEDVYTDCVMDIAIYGDGRELYSKAGLTRQTEAHDFDLDVTGVGTLEIRSSGEEYISLAEAEFTKAEERTVPPTYASLEELTVIDSVDFEQKTCIQKDTFGNLHKGRQYFKNPMTSESESYALYNLNQEYLSFSGKLIIDEESTTNCNMNVQIYLDDQLAFEQNGIGRTTEPVEVNLDVTNVKVMKIRVVGKAGYLCVVDDVLKGHDHTPGEWETETEATCDKAGKKVQRCTECKEICNTQETKALGHTPGDWETEIEATCKAEGKRVKYCTVCKKVCAEEKVDKLEHEPGDWEVEAEATCEKAGKKVKHCKVCKEVCEEKTLDKLEHEPGDWEVESEPTCEDKGKKVRHCKVCGEICDTEYIPETEHEPGDWEVETEATCWSAGEESVYCKYCGEWLDTREIPVLEHKQEKEWFVQEEPTCTYEGTQVKRCVYCGETIKVEKIPKTKHKFGEWVTVEGSVWNAPIVKTRICSGCFSEETKKVYAWVWVKPVVTLLVILGVLVGIIVILMRQKGIQITVANIKEFCRNGIRDIKDRSKDEASGDDIFGGTKKNEKKDKDDIF</sequence>
<comment type="caution">
    <text evidence="5">The sequence shown here is derived from an EMBL/GenBank/DDBJ whole genome shotgun (WGS) entry which is preliminary data.</text>
</comment>
<evidence type="ECO:0000313" key="6">
    <source>
        <dbReference type="Proteomes" id="UP001549106"/>
    </source>
</evidence>
<dbReference type="InterPro" id="IPR038637">
    <property type="entry name" value="NPCBM_sf"/>
</dbReference>
<feature type="signal peptide" evidence="3">
    <location>
        <begin position="1"/>
        <end position="32"/>
    </location>
</feature>
<accession>A0ABV2LX91</accession>
<feature type="compositionally biased region" description="Basic and acidic residues" evidence="1">
    <location>
        <begin position="647"/>
        <end position="658"/>
    </location>
</feature>
<dbReference type="Pfam" id="PF08305">
    <property type="entry name" value="NPCBM"/>
    <property type="match status" value="2"/>
</dbReference>
<evidence type="ECO:0000256" key="1">
    <source>
        <dbReference type="SAM" id="MobiDB-lite"/>
    </source>
</evidence>
<proteinExistence type="predicted"/>
<dbReference type="Proteomes" id="UP001549106">
    <property type="component" value="Unassembled WGS sequence"/>
</dbReference>
<keyword evidence="3" id="KW-0732">Signal</keyword>
<keyword evidence="6" id="KW-1185">Reference proteome</keyword>
<keyword evidence="2" id="KW-0472">Membrane</keyword>
<feature type="domain" description="Glycosyl hydrolase family 98 putative carbohydrate-binding module" evidence="4">
    <location>
        <begin position="76"/>
        <end position="148"/>
    </location>
</feature>
<dbReference type="EMBL" id="JBEPMJ010000001">
    <property type="protein sequence ID" value="MET3748829.1"/>
    <property type="molecule type" value="Genomic_DNA"/>
</dbReference>